<organism evidence="1 2">
    <name type="scientific">Streptomyces himastatinicus ATCC 53653</name>
    <dbReference type="NCBI Taxonomy" id="457427"/>
    <lineage>
        <taxon>Bacteria</taxon>
        <taxon>Bacillati</taxon>
        <taxon>Actinomycetota</taxon>
        <taxon>Actinomycetes</taxon>
        <taxon>Kitasatosporales</taxon>
        <taxon>Streptomycetaceae</taxon>
        <taxon>Streptomyces</taxon>
        <taxon>Streptomyces violaceusniger group</taxon>
    </lineage>
</organism>
<sequence length="101" mass="11077">MAIGLLPPRSGAFCAAPVYRLHRMDLGDRAGCFRFPIRDRDSKFTDAFDDVFAGNGTAVIPTPPQSPRSNAFAERWIRTTRAGCTDRLLIRGGLYRTSSAG</sequence>
<dbReference type="STRING" id="457427.SSOG_07428"/>
<reference evidence="1 2" key="1">
    <citation type="submission" date="2009-02" db="EMBL/GenBank/DDBJ databases">
        <title>Annotation of Streptomyces hygroscopicus strain ATCC 53653.</title>
        <authorList>
            <consortium name="The Broad Institute Genome Sequencing Platform"/>
            <consortium name="Broad Institute Microbial Sequencing Center"/>
            <person name="Fischbach M."/>
            <person name="Godfrey P."/>
            <person name="Ward D."/>
            <person name="Young S."/>
            <person name="Zeng Q."/>
            <person name="Koehrsen M."/>
            <person name="Alvarado L."/>
            <person name="Berlin A.M."/>
            <person name="Bochicchio J."/>
            <person name="Borenstein D."/>
            <person name="Chapman S.B."/>
            <person name="Chen Z."/>
            <person name="Engels R."/>
            <person name="Freedman E."/>
            <person name="Gellesch M."/>
            <person name="Goldberg J."/>
            <person name="Griggs A."/>
            <person name="Gujja S."/>
            <person name="Heilman E.R."/>
            <person name="Heiman D.I."/>
            <person name="Hepburn T.A."/>
            <person name="Howarth C."/>
            <person name="Jen D."/>
            <person name="Larson L."/>
            <person name="Lewis B."/>
            <person name="Mehta T."/>
            <person name="Park D."/>
            <person name="Pearson M."/>
            <person name="Richards J."/>
            <person name="Roberts A."/>
            <person name="Saif S."/>
            <person name="Shea T.D."/>
            <person name="Shenoy N."/>
            <person name="Sisk P."/>
            <person name="Stolte C."/>
            <person name="Sykes S.N."/>
            <person name="Thomson T."/>
            <person name="Walk T."/>
            <person name="White J."/>
            <person name="Yandava C."/>
            <person name="Straight P."/>
            <person name="Clardy J."/>
            <person name="Hung D."/>
            <person name="Kolter R."/>
            <person name="Mekalanos J."/>
            <person name="Walker S."/>
            <person name="Walsh C.T."/>
            <person name="Wieland-Brown L.C."/>
            <person name="Haas B."/>
            <person name="Nusbaum C."/>
            <person name="Birren B."/>
        </authorList>
    </citation>
    <scope>NUCLEOTIDE SEQUENCE [LARGE SCALE GENOMIC DNA]</scope>
    <source>
        <strain evidence="1 2">ATCC 53653</strain>
    </source>
</reference>
<proteinExistence type="predicted"/>
<keyword evidence="2" id="KW-1185">Reference proteome</keyword>
<gene>
    <name evidence="1" type="ORF">SSOG_07428</name>
</gene>
<name>D9WKM4_9ACTN</name>
<dbReference type="HOGENOM" id="CLU_2290073_0_0_11"/>
<dbReference type="AlphaFoldDB" id="D9WKM4"/>
<dbReference type="GO" id="GO:0003676">
    <property type="term" value="F:nucleic acid binding"/>
    <property type="evidence" value="ECO:0007669"/>
    <property type="project" value="InterPro"/>
</dbReference>
<dbReference type="Proteomes" id="UP000003963">
    <property type="component" value="Unassembled WGS sequence"/>
</dbReference>
<protein>
    <submittedName>
        <fullName evidence="1">Integrase</fullName>
    </submittedName>
</protein>
<accession>D9WKM4</accession>
<dbReference type="InterPro" id="IPR036397">
    <property type="entry name" value="RNaseH_sf"/>
</dbReference>
<evidence type="ECO:0000313" key="1">
    <source>
        <dbReference type="EMBL" id="EFL27714.1"/>
    </source>
</evidence>
<dbReference type="Gene3D" id="3.30.420.10">
    <property type="entry name" value="Ribonuclease H-like superfamily/Ribonuclease H"/>
    <property type="match status" value="1"/>
</dbReference>
<dbReference type="InterPro" id="IPR012337">
    <property type="entry name" value="RNaseH-like_sf"/>
</dbReference>
<dbReference type="SUPFAM" id="SSF53098">
    <property type="entry name" value="Ribonuclease H-like"/>
    <property type="match status" value="1"/>
</dbReference>
<evidence type="ECO:0000313" key="2">
    <source>
        <dbReference type="Proteomes" id="UP000003963"/>
    </source>
</evidence>
<dbReference type="EMBL" id="GG657754">
    <property type="protein sequence ID" value="EFL27714.1"/>
    <property type="molecule type" value="Genomic_DNA"/>
</dbReference>